<feature type="coiled-coil region" evidence="1">
    <location>
        <begin position="118"/>
        <end position="165"/>
    </location>
</feature>
<evidence type="ECO:0000256" key="2">
    <source>
        <dbReference type="SAM" id="MobiDB-lite"/>
    </source>
</evidence>
<feature type="region of interest" description="Disordered" evidence="2">
    <location>
        <begin position="36"/>
        <end position="58"/>
    </location>
</feature>
<sequence length="165" mass="19874">MQDKLNSNNYNSIIKNLEQDNERLQQENRELKLQLEKYSTKKPNNSNNDKNKMNLNNSNNSIIKNLEQDNERLQKENWNYIKAGCSNRDHIKLILELDSSKYKLNDSILKDIQSYKVLSKLKNNETFLEDVYSQLEKDREIRDQYQILLDKYKILQKKYETLHED</sequence>
<reference evidence="3" key="1">
    <citation type="submission" date="2020-01" db="EMBL/GenBank/DDBJ databases">
        <title>Development of genomics and gene disruption for Polysphondylium violaceum indicates a role for the polyketide synthase stlB in stalk morphogenesis.</title>
        <authorList>
            <person name="Narita B."/>
            <person name="Kawabe Y."/>
            <person name="Kin K."/>
            <person name="Saito T."/>
            <person name="Gibbs R."/>
            <person name="Kuspa A."/>
            <person name="Muzny D."/>
            <person name="Queller D."/>
            <person name="Richards S."/>
            <person name="Strassman J."/>
            <person name="Sucgang R."/>
            <person name="Worley K."/>
            <person name="Schaap P."/>
        </authorList>
    </citation>
    <scope>NUCLEOTIDE SEQUENCE</scope>
    <source>
        <strain evidence="3">QSvi11</strain>
    </source>
</reference>
<name>A0A8J4PXZ6_9MYCE</name>
<proteinExistence type="predicted"/>
<organism evidence="3 4">
    <name type="scientific">Polysphondylium violaceum</name>
    <dbReference type="NCBI Taxonomy" id="133409"/>
    <lineage>
        <taxon>Eukaryota</taxon>
        <taxon>Amoebozoa</taxon>
        <taxon>Evosea</taxon>
        <taxon>Eumycetozoa</taxon>
        <taxon>Dictyostelia</taxon>
        <taxon>Dictyosteliales</taxon>
        <taxon>Dictyosteliaceae</taxon>
        <taxon>Polysphondylium</taxon>
    </lineage>
</organism>
<dbReference type="Proteomes" id="UP000695562">
    <property type="component" value="Unassembled WGS sequence"/>
</dbReference>
<protein>
    <submittedName>
        <fullName evidence="3">Uncharacterized protein</fullName>
    </submittedName>
</protein>
<dbReference type="SUPFAM" id="SSF75704">
    <property type="entry name" value="Mitotic arrest deficient-like 1, Mad1"/>
    <property type="match status" value="1"/>
</dbReference>
<evidence type="ECO:0000256" key="1">
    <source>
        <dbReference type="SAM" id="Coils"/>
    </source>
</evidence>
<evidence type="ECO:0000313" key="4">
    <source>
        <dbReference type="Proteomes" id="UP000695562"/>
    </source>
</evidence>
<gene>
    <name evidence="3" type="ORF">CYY_002957</name>
</gene>
<evidence type="ECO:0000313" key="3">
    <source>
        <dbReference type="EMBL" id="KAF2075715.1"/>
    </source>
</evidence>
<accession>A0A8J4PXZ6</accession>
<dbReference type="AlphaFoldDB" id="A0A8J4PXZ6"/>
<dbReference type="EMBL" id="AJWJ01000088">
    <property type="protein sequence ID" value="KAF2075715.1"/>
    <property type="molecule type" value="Genomic_DNA"/>
</dbReference>
<keyword evidence="1" id="KW-0175">Coiled coil</keyword>
<feature type="compositionally biased region" description="Low complexity" evidence="2">
    <location>
        <begin position="41"/>
        <end position="58"/>
    </location>
</feature>
<comment type="caution">
    <text evidence="3">The sequence shown here is derived from an EMBL/GenBank/DDBJ whole genome shotgun (WGS) entry which is preliminary data.</text>
</comment>
<keyword evidence="4" id="KW-1185">Reference proteome</keyword>